<feature type="domain" description="HTH tetR-type" evidence="5">
    <location>
        <begin position="22"/>
        <end position="82"/>
    </location>
</feature>
<evidence type="ECO:0000259" key="5">
    <source>
        <dbReference type="PROSITE" id="PS50977"/>
    </source>
</evidence>
<sequence length="209" mass="22445">MPLMTQPSPSLIHTRQRGRPREFDVDLAIDKAIGVFSERGYHATSVGDLTQAMELTQGSLYKAFKDKKDIYIAAVERYKLVQSRRFEAAVQTGRNGREKLLAGMNFYADACVGPSGGQGCLVVGAAADLASLDDDMARVVRGAIDARENILGRLVREGQADGSVSNTKDAAALAKTALCIIYGMRVVGKTGLTKAELSSVVDVAMKVFD</sequence>
<proteinExistence type="predicted"/>
<dbReference type="Pfam" id="PF00440">
    <property type="entry name" value="TetR_N"/>
    <property type="match status" value="1"/>
</dbReference>
<organism evidence="6 7">
    <name type="scientific">Agrobacterium rubi TR3 = NBRC 13261</name>
    <dbReference type="NCBI Taxonomy" id="1368415"/>
    <lineage>
        <taxon>Bacteria</taxon>
        <taxon>Pseudomonadati</taxon>
        <taxon>Pseudomonadota</taxon>
        <taxon>Alphaproteobacteria</taxon>
        <taxon>Hyphomicrobiales</taxon>
        <taxon>Rhizobiaceae</taxon>
        <taxon>Rhizobium/Agrobacterium group</taxon>
        <taxon>Agrobacterium</taxon>
    </lineage>
</organism>
<name>A0A081CR95_9HYPH</name>
<dbReference type="eggNOG" id="COG1309">
    <property type="taxonomic scope" value="Bacteria"/>
</dbReference>
<dbReference type="Pfam" id="PF16925">
    <property type="entry name" value="TetR_C_13"/>
    <property type="match status" value="1"/>
</dbReference>
<evidence type="ECO:0000313" key="6">
    <source>
        <dbReference type="EMBL" id="GAK69191.1"/>
    </source>
</evidence>
<dbReference type="InterPro" id="IPR023772">
    <property type="entry name" value="DNA-bd_HTH_TetR-type_CS"/>
</dbReference>
<feature type="DNA-binding region" description="H-T-H motif" evidence="4">
    <location>
        <begin position="45"/>
        <end position="64"/>
    </location>
</feature>
<dbReference type="InterPro" id="IPR009057">
    <property type="entry name" value="Homeodomain-like_sf"/>
</dbReference>
<dbReference type="Proteomes" id="UP000028701">
    <property type="component" value="Unassembled WGS sequence"/>
</dbReference>
<evidence type="ECO:0000256" key="3">
    <source>
        <dbReference type="ARBA" id="ARBA00023163"/>
    </source>
</evidence>
<dbReference type="GO" id="GO:0003677">
    <property type="term" value="F:DNA binding"/>
    <property type="evidence" value="ECO:0007669"/>
    <property type="project" value="UniProtKB-UniRule"/>
</dbReference>
<keyword evidence="2 4" id="KW-0238">DNA-binding</keyword>
<gene>
    <name evidence="6" type="ORF">RRU01S_04_00130</name>
</gene>
<evidence type="ECO:0000313" key="7">
    <source>
        <dbReference type="Proteomes" id="UP000028701"/>
    </source>
</evidence>
<dbReference type="PANTHER" id="PTHR47506:SF10">
    <property type="entry name" value="TRANSCRIPTIONAL REGULATORY PROTEIN"/>
    <property type="match status" value="1"/>
</dbReference>
<dbReference type="AlphaFoldDB" id="A0A081CR95"/>
<dbReference type="SUPFAM" id="SSF48498">
    <property type="entry name" value="Tetracyclin repressor-like, C-terminal domain"/>
    <property type="match status" value="1"/>
</dbReference>
<dbReference type="Gene3D" id="1.10.357.10">
    <property type="entry name" value="Tetracycline Repressor, domain 2"/>
    <property type="match status" value="1"/>
</dbReference>
<keyword evidence="3" id="KW-0804">Transcription</keyword>
<comment type="caution">
    <text evidence="6">The sequence shown here is derived from an EMBL/GenBank/DDBJ whole genome shotgun (WGS) entry which is preliminary data.</text>
</comment>
<evidence type="ECO:0000256" key="4">
    <source>
        <dbReference type="PROSITE-ProRule" id="PRU00335"/>
    </source>
</evidence>
<accession>A0A081CR95</accession>
<dbReference type="PROSITE" id="PS50977">
    <property type="entry name" value="HTH_TETR_2"/>
    <property type="match status" value="1"/>
</dbReference>
<protein>
    <submittedName>
        <fullName evidence="6">Putative TetR family transcriptional regulator</fullName>
    </submittedName>
</protein>
<dbReference type="InterPro" id="IPR036271">
    <property type="entry name" value="Tet_transcr_reg_TetR-rel_C_sf"/>
</dbReference>
<dbReference type="Gene3D" id="1.10.10.60">
    <property type="entry name" value="Homeodomain-like"/>
    <property type="match status" value="1"/>
</dbReference>
<evidence type="ECO:0000256" key="2">
    <source>
        <dbReference type="ARBA" id="ARBA00023125"/>
    </source>
</evidence>
<dbReference type="InterPro" id="IPR001647">
    <property type="entry name" value="HTH_TetR"/>
</dbReference>
<dbReference type="PANTHER" id="PTHR47506">
    <property type="entry name" value="TRANSCRIPTIONAL REGULATORY PROTEIN"/>
    <property type="match status" value="1"/>
</dbReference>
<reference evidence="6 7" key="1">
    <citation type="submission" date="2014-08" db="EMBL/GenBank/DDBJ databases">
        <title>Whole genome shotgun sequence of Rhizobium rubi NBRC 13261.</title>
        <authorList>
            <person name="Katano-Makiyama Y."/>
            <person name="Hosoyama A."/>
            <person name="Hashimoto M."/>
            <person name="Hosoyama Y."/>
            <person name="Noguchi M."/>
            <person name="Tsuchikane K."/>
            <person name="Uohara A."/>
            <person name="Ohji S."/>
            <person name="Ichikawa N."/>
            <person name="Kimura A."/>
            <person name="Yamazoe A."/>
            <person name="Fujita N."/>
        </authorList>
    </citation>
    <scope>NUCLEOTIDE SEQUENCE [LARGE SCALE GENOMIC DNA]</scope>
    <source>
        <strain evidence="6 7">NBRC 13261</strain>
    </source>
</reference>
<dbReference type="SUPFAM" id="SSF46689">
    <property type="entry name" value="Homeodomain-like"/>
    <property type="match status" value="1"/>
</dbReference>
<keyword evidence="1" id="KW-0805">Transcription regulation</keyword>
<dbReference type="PROSITE" id="PS01081">
    <property type="entry name" value="HTH_TETR_1"/>
    <property type="match status" value="1"/>
</dbReference>
<dbReference type="InterPro" id="IPR011075">
    <property type="entry name" value="TetR_C"/>
</dbReference>
<evidence type="ECO:0000256" key="1">
    <source>
        <dbReference type="ARBA" id="ARBA00023015"/>
    </source>
</evidence>
<dbReference type="EMBL" id="BBJU01000004">
    <property type="protein sequence ID" value="GAK69191.1"/>
    <property type="molecule type" value="Genomic_DNA"/>
</dbReference>